<keyword evidence="3" id="KW-1185">Reference proteome</keyword>
<comment type="caution">
    <text evidence="2">The sequence shown here is derived from an EMBL/GenBank/DDBJ whole genome shotgun (WGS) entry which is preliminary data.</text>
</comment>
<protein>
    <submittedName>
        <fullName evidence="2">Uncharacterized protein</fullName>
    </submittedName>
</protein>
<accession>A0A8J2VFU3</accession>
<reference evidence="2" key="1">
    <citation type="journal article" date="2014" name="Int. J. Syst. Evol. Microbiol.">
        <title>Complete genome sequence of Corynebacterium casei LMG S-19264T (=DSM 44701T), isolated from a smear-ripened cheese.</title>
        <authorList>
            <consortium name="US DOE Joint Genome Institute (JGI-PGF)"/>
            <person name="Walter F."/>
            <person name="Albersmeier A."/>
            <person name="Kalinowski J."/>
            <person name="Ruckert C."/>
        </authorList>
    </citation>
    <scope>NUCLEOTIDE SEQUENCE</scope>
    <source>
        <strain evidence="2">CGMCC 1.15179</strain>
    </source>
</reference>
<dbReference type="AlphaFoldDB" id="A0A8J2VFU3"/>
<dbReference type="Proteomes" id="UP000625210">
    <property type="component" value="Unassembled WGS sequence"/>
</dbReference>
<proteinExistence type="predicted"/>
<dbReference type="EMBL" id="BMHQ01000009">
    <property type="protein sequence ID" value="GGE23364.1"/>
    <property type="molecule type" value="Genomic_DNA"/>
</dbReference>
<sequence length="108" mass="12000">MRKWDRLEESSDEGYEFTPAEIDSTPVESAERVEHNHASSLTGHCDEVTGPQQDSSHPNSEEDACETENTARTHVDALGGPSKNGSSLTCRGSQSINTPFYLFYIYMK</sequence>
<gene>
    <name evidence="2" type="ORF">GCM10011571_26840</name>
</gene>
<reference evidence="2" key="2">
    <citation type="submission" date="2020-09" db="EMBL/GenBank/DDBJ databases">
        <authorList>
            <person name="Sun Q."/>
            <person name="Zhou Y."/>
        </authorList>
    </citation>
    <scope>NUCLEOTIDE SEQUENCE</scope>
    <source>
        <strain evidence="2">CGMCC 1.15179</strain>
    </source>
</reference>
<name>A0A8J2VFU3_9BACL</name>
<evidence type="ECO:0000313" key="2">
    <source>
        <dbReference type="EMBL" id="GGE23364.1"/>
    </source>
</evidence>
<organism evidence="2 3">
    <name type="scientific">Marinithermofilum abyssi</name>
    <dbReference type="NCBI Taxonomy" id="1571185"/>
    <lineage>
        <taxon>Bacteria</taxon>
        <taxon>Bacillati</taxon>
        <taxon>Bacillota</taxon>
        <taxon>Bacilli</taxon>
        <taxon>Bacillales</taxon>
        <taxon>Thermoactinomycetaceae</taxon>
        <taxon>Marinithermofilum</taxon>
    </lineage>
</organism>
<evidence type="ECO:0000256" key="1">
    <source>
        <dbReference type="SAM" id="MobiDB-lite"/>
    </source>
</evidence>
<evidence type="ECO:0000313" key="3">
    <source>
        <dbReference type="Proteomes" id="UP000625210"/>
    </source>
</evidence>
<feature type="region of interest" description="Disordered" evidence="1">
    <location>
        <begin position="1"/>
        <end position="90"/>
    </location>
</feature>